<dbReference type="EC" id="5.99.1.2" evidence="1"/>
<dbReference type="GO" id="GO:0016853">
    <property type="term" value="F:isomerase activity"/>
    <property type="evidence" value="ECO:0007669"/>
    <property type="project" value="UniProtKB-KW"/>
</dbReference>
<gene>
    <name evidence="1" type="ORF">NCPPB2254_04527</name>
</gene>
<dbReference type="Proteomes" id="UP000237580">
    <property type="component" value="Unassembled WGS sequence"/>
</dbReference>
<keyword evidence="1" id="KW-0413">Isomerase</keyword>
<protein>
    <submittedName>
        <fullName evidence="1">DNA topoisomerase III</fullName>
        <ecNumber evidence="1">5.99.1.2</ecNumber>
    </submittedName>
</protein>
<name>A0AB38EK16_9PSED</name>
<evidence type="ECO:0000313" key="2">
    <source>
        <dbReference type="Proteomes" id="UP000237580"/>
    </source>
</evidence>
<dbReference type="Gene3D" id="3.40.50.300">
    <property type="entry name" value="P-loop containing nucleotide triphosphate hydrolases"/>
    <property type="match status" value="1"/>
</dbReference>
<comment type="caution">
    <text evidence="1">The sequence shown here is derived from an EMBL/GenBank/DDBJ whole genome shotgun (WGS) entry which is preliminary data.</text>
</comment>
<accession>A0AB38EK16</accession>
<dbReference type="SUPFAM" id="SSF52540">
    <property type="entry name" value="P-loop containing nucleoside triphosphate hydrolases"/>
    <property type="match status" value="1"/>
</dbReference>
<reference evidence="1 2" key="1">
    <citation type="submission" date="2017-11" db="EMBL/GenBank/DDBJ databases">
        <authorList>
            <person name="Blom J."/>
        </authorList>
    </citation>
    <scope>NUCLEOTIDE SEQUENCE [LARGE SCALE GENOMIC DNA]</scope>
    <source>
        <strain evidence="1">NCPPB 2254</strain>
    </source>
</reference>
<evidence type="ECO:0000313" key="1">
    <source>
        <dbReference type="EMBL" id="SOQ13621.1"/>
    </source>
</evidence>
<dbReference type="EMBL" id="ODAM01000123">
    <property type="protein sequence ID" value="SOQ13621.1"/>
    <property type="molecule type" value="Genomic_DNA"/>
</dbReference>
<organism evidence="1 2">
    <name type="scientific">Pseudomonas syringae pv. persicae</name>
    <dbReference type="NCBI Taxonomy" id="237306"/>
    <lineage>
        <taxon>Bacteria</taxon>
        <taxon>Pseudomonadati</taxon>
        <taxon>Pseudomonadota</taxon>
        <taxon>Gammaproteobacteria</taxon>
        <taxon>Pseudomonadales</taxon>
        <taxon>Pseudomonadaceae</taxon>
        <taxon>Pseudomonas</taxon>
    </lineage>
</organism>
<dbReference type="AlphaFoldDB" id="A0AB38EK16"/>
<sequence>MKRVLEQSGLKVAVLRASVDTARREDWILDQVDRGVDVLITNPELVKTGLDLLDFPTIAFMQTGYNVYTVQQAARRSWRIGQKQDVRVIFFGYIGSSQITCLHLMAKKIAVSQSTSGDVPESGLDSLNQEGDSVEMALARQLINS</sequence>
<proteinExistence type="predicted"/>
<dbReference type="InterPro" id="IPR027417">
    <property type="entry name" value="P-loop_NTPase"/>
</dbReference>